<dbReference type="GO" id="GO:0003723">
    <property type="term" value="F:RNA binding"/>
    <property type="evidence" value="ECO:0007669"/>
    <property type="project" value="InterPro"/>
</dbReference>
<dbReference type="SUPFAM" id="SSF82708">
    <property type="entry name" value="R3H domain"/>
    <property type="match status" value="1"/>
</dbReference>
<proteinExistence type="predicted"/>
<dbReference type="PANTHER" id="PTHR35800:SF1">
    <property type="entry name" value="RNA-BINDING PROTEIN KHPB"/>
    <property type="match status" value="1"/>
</dbReference>
<evidence type="ECO:0000313" key="2">
    <source>
        <dbReference type="EMBL" id="MPN36325.1"/>
    </source>
</evidence>
<feature type="domain" description="R3H" evidence="1">
    <location>
        <begin position="10"/>
        <end position="76"/>
    </location>
</feature>
<comment type="caution">
    <text evidence="2">The sequence shown here is derived from an EMBL/GenBank/DDBJ whole genome shotgun (WGS) entry which is preliminary data.</text>
</comment>
<dbReference type="EMBL" id="VSSQ01090393">
    <property type="protein sequence ID" value="MPN36325.1"/>
    <property type="molecule type" value="Genomic_DNA"/>
</dbReference>
<evidence type="ECO:0000259" key="1">
    <source>
        <dbReference type="PROSITE" id="PS51061"/>
    </source>
</evidence>
<protein>
    <recommendedName>
        <fullName evidence="1">R3H domain-containing protein</fullName>
    </recommendedName>
</protein>
<dbReference type="CDD" id="cd02644">
    <property type="entry name" value="R3H_jag"/>
    <property type="match status" value="1"/>
</dbReference>
<dbReference type="InterPro" id="IPR001374">
    <property type="entry name" value="R3H_dom"/>
</dbReference>
<dbReference type="PANTHER" id="PTHR35800">
    <property type="entry name" value="PROTEIN JAG"/>
    <property type="match status" value="1"/>
</dbReference>
<dbReference type="Gene3D" id="3.30.1370.50">
    <property type="entry name" value="R3H-like domain"/>
    <property type="match status" value="1"/>
</dbReference>
<dbReference type="InterPro" id="IPR036867">
    <property type="entry name" value="R3H_dom_sf"/>
</dbReference>
<organism evidence="2">
    <name type="scientific">bioreactor metagenome</name>
    <dbReference type="NCBI Taxonomy" id="1076179"/>
    <lineage>
        <taxon>unclassified sequences</taxon>
        <taxon>metagenomes</taxon>
        <taxon>ecological metagenomes</taxon>
    </lineage>
</organism>
<dbReference type="Pfam" id="PF01424">
    <property type="entry name" value="R3H"/>
    <property type="match status" value="1"/>
</dbReference>
<dbReference type="SMART" id="SM00393">
    <property type="entry name" value="R3H"/>
    <property type="match status" value="1"/>
</dbReference>
<dbReference type="AlphaFoldDB" id="A0A645HBC0"/>
<reference evidence="2" key="1">
    <citation type="submission" date="2019-08" db="EMBL/GenBank/DDBJ databases">
        <authorList>
            <person name="Kucharzyk K."/>
            <person name="Murdoch R.W."/>
            <person name="Higgins S."/>
            <person name="Loffler F."/>
        </authorList>
    </citation>
    <scope>NUCLEOTIDE SEQUENCE</scope>
</reference>
<dbReference type="InterPro" id="IPR039247">
    <property type="entry name" value="KhpB"/>
</dbReference>
<name>A0A645HBC0_9ZZZZ</name>
<sequence>MVLDVENYRASREETLVALARKMAEKAVRTGRRVELEPMNPHERRIVHISLQEDNRVETISRGEEPYRRVVIVKKGGRSYRR</sequence>
<gene>
    <name evidence="2" type="ORF">SDC9_183834</name>
</gene>
<dbReference type="PROSITE" id="PS51061">
    <property type="entry name" value="R3H"/>
    <property type="match status" value="1"/>
</dbReference>
<dbReference type="InterPro" id="IPR034079">
    <property type="entry name" value="R3H_KhpB"/>
</dbReference>
<accession>A0A645HBC0</accession>